<protein>
    <submittedName>
        <fullName evidence="2">Uncharacterized protein</fullName>
    </submittedName>
</protein>
<organism evidence="2 3">
    <name type="scientific">Nostocoides jenkinsii Ben 74</name>
    <dbReference type="NCBI Taxonomy" id="1193518"/>
    <lineage>
        <taxon>Bacteria</taxon>
        <taxon>Bacillati</taxon>
        <taxon>Actinomycetota</taxon>
        <taxon>Actinomycetes</taxon>
        <taxon>Micrococcales</taxon>
        <taxon>Intrasporangiaceae</taxon>
        <taxon>Nostocoides</taxon>
    </lineage>
</organism>
<name>A0A077M9R0_9MICO</name>
<dbReference type="EMBL" id="CAJC01000003">
    <property type="protein sequence ID" value="CCI51413.1"/>
    <property type="molecule type" value="Genomic_DNA"/>
</dbReference>
<feature type="compositionally biased region" description="Low complexity" evidence="1">
    <location>
        <begin position="1"/>
        <end position="12"/>
    </location>
</feature>
<feature type="compositionally biased region" description="Low complexity" evidence="1">
    <location>
        <begin position="61"/>
        <end position="71"/>
    </location>
</feature>
<sequence length="119" mass="12607">MTSPTTASATTSWRRRRTGLRSATTTTTSQARMPKGTKDAASARKGTSCNAGMSRSSIKNRPTSAAPARTTRPSRRRVGEPPVPDVLPVPESPPLPEAPPLAGVPSVPDVTPVRIRRQP</sequence>
<keyword evidence="3" id="KW-1185">Reference proteome</keyword>
<dbReference type="Proteomes" id="UP000035720">
    <property type="component" value="Unassembled WGS sequence"/>
</dbReference>
<evidence type="ECO:0000313" key="2">
    <source>
        <dbReference type="EMBL" id="CCI51413.1"/>
    </source>
</evidence>
<gene>
    <name evidence="2" type="ORF">BN13_1000009</name>
</gene>
<feature type="region of interest" description="Disordered" evidence="1">
    <location>
        <begin position="1"/>
        <end position="119"/>
    </location>
</feature>
<feature type="compositionally biased region" description="Pro residues" evidence="1">
    <location>
        <begin position="81"/>
        <end position="99"/>
    </location>
</feature>
<proteinExistence type="predicted"/>
<feature type="compositionally biased region" description="Polar residues" evidence="1">
    <location>
        <begin position="45"/>
        <end position="60"/>
    </location>
</feature>
<reference evidence="2 3" key="1">
    <citation type="journal article" date="2013" name="ISME J.">
        <title>A metabolic model for members of the genus Tetrasphaera involved in enhanced biological phosphorus removal.</title>
        <authorList>
            <person name="Kristiansen R."/>
            <person name="Nguyen H.T.T."/>
            <person name="Saunders A.M."/>
            <person name="Nielsen J.L."/>
            <person name="Wimmer R."/>
            <person name="Le V.Q."/>
            <person name="McIlroy S.J."/>
            <person name="Petrovski S."/>
            <person name="Seviour R.J."/>
            <person name="Calteau A."/>
            <person name="Nielsen K.L."/>
            <person name="Nielsen P.H."/>
        </authorList>
    </citation>
    <scope>NUCLEOTIDE SEQUENCE [LARGE SCALE GENOMIC DNA]</scope>
    <source>
        <strain evidence="2 3">Ben 74</strain>
    </source>
</reference>
<dbReference type="AlphaFoldDB" id="A0A077M9R0"/>
<evidence type="ECO:0000313" key="3">
    <source>
        <dbReference type="Proteomes" id="UP000035720"/>
    </source>
</evidence>
<feature type="compositionally biased region" description="Low complexity" evidence="1">
    <location>
        <begin position="20"/>
        <end position="29"/>
    </location>
</feature>
<evidence type="ECO:0000256" key="1">
    <source>
        <dbReference type="SAM" id="MobiDB-lite"/>
    </source>
</evidence>
<accession>A0A077M9R0</accession>
<comment type="caution">
    <text evidence="2">The sequence shown here is derived from an EMBL/GenBank/DDBJ whole genome shotgun (WGS) entry which is preliminary data.</text>
</comment>